<accession>A0A9D6QP56</accession>
<dbReference type="PANTHER" id="PTHR45947">
    <property type="entry name" value="SULFOQUINOVOSYL TRANSFERASE SQD2"/>
    <property type="match status" value="1"/>
</dbReference>
<sequence length="128" mass="13176">MHEAVYDLETVIAGVAPVLRARPAARLVIAGGGSRTAALERLAAATLPEGRWRFIGLLGPEALAEWLARAEVYVSASRSDSTSLSLLEAMAAGALPVVSDIEGNREWVGEGDGARLFAPGVPAALAAA</sequence>
<name>A0A9D6QP56_UNCEI</name>
<reference evidence="1" key="1">
    <citation type="submission" date="2020-07" db="EMBL/GenBank/DDBJ databases">
        <title>Huge and variable diversity of episymbiotic CPR bacteria and DPANN archaea in groundwater ecosystems.</title>
        <authorList>
            <person name="He C.Y."/>
            <person name="Keren R."/>
            <person name="Whittaker M."/>
            <person name="Farag I.F."/>
            <person name="Doudna J."/>
            <person name="Cate J.H.D."/>
            <person name="Banfield J.F."/>
        </authorList>
    </citation>
    <scope>NUCLEOTIDE SEQUENCE</scope>
    <source>
        <strain evidence="1">NC_groundwater_928_Pr1_S-0.2um_72_17</strain>
    </source>
</reference>
<dbReference type="SUPFAM" id="SSF53756">
    <property type="entry name" value="UDP-Glycosyltransferase/glycogen phosphorylase"/>
    <property type="match status" value="1"/>
</dbReference>
<evidence type="ECO:0000313" key="1">
    <source>
        <dbReference type="EMBL" id="MBI3539604.1"/>
    </source>
</evidence>
<protein>
    <submittedName>
        <fullName evidence="1">Glycosyltransferase family 4 protein</fullName>
    </submittedName>
</protein>
<dbReference type="InterPro" id="IPR050194">
    <property type="entry name" value="Glycosyltransferase_grp1"/>
</dbReference>
<gene>
    <name evidence="1" type="ORF">HY076_04975</name>
</gene>
<feature type="non-terminal residue" evidence="1">
    <location>
        <position position="128"/>
    </location>
</feature>
<proteinExistence type="predicted"/>
<dbReference type="EMBL" id="JACQAY010000153">
    <property type="protein sequence ID" value="MBI3539604.1"/>
    <property type="molecule type" value="Genomic_DNA"/>
</dbReference>
<dbReference type="PANTHER" id="PTHR45947:SF3">
    <property type="entry name" value="SULFOQUINOVOSYL TRANSFERASE SQD2"/>
    <property type="match status" value="1"/>
</dbReference>
<comment type="caution">
    <text evidence="1">The sequence shown here is derived from an EMBL/GenBank/DDBJ whole genome shotgun (WGS) entry which is preliminary data.</text>
</comment>
<dbReference type="Pfam" id="PF13692">
    <property type="entry name" value="Glyco_trans_1_4"/>
    <property type="match status" value="1"/>
</dbReference>
<dbReference type="Gene3D" id="3.40.50.2000">
    <property type="entry name" value="Glycogen Phosphorylase B"/>
    <property type="match status" value="1"/>
</dbReference>
<dbReference type="GO" id="GO:0016757">
    <property type="term" value="F:glycosyltransferase activity"/>
    <property type="evidence" value="ECO:0007669"/>
    <property type="project" value="TreeGrafter"/>
</dbReference>
<dbReference type="AlphaFoldDB" id="A0A9D6QP56"/>
<dbReference type="Proteomes" id="UP000807850">
    <property type="component" value="Unassembled WGS sequence"/>
</dbReference>
<evidence type="ECO:0000313" key="2">
    <source>
        <dbReference type="Proteomes" id="UP000807850"/>
    </source>
</evidence>
<organism evidence="1 2">
    <name type="scientific">Eiseniibacteriota bacterium</name>
    <dbReference type="NCBI Taxonomy" id="2212470"/>
    <lineage>
        <taxon>Bacteria</taxon>
        <taxon>Candidatus Eiseniibacteriota</taxon>
    </lineage>
</organism>